<dbReference type="AlphaFoldDB" id="A0A9N9EQ17"/>
<proteinExistence type="predicted"/>
<keyword evidence="2" id="KW-1185">Reference proteome</keyword>
<reference evidence="1" key="1">
    <citation type="submission" date="2021-06" db="EMBL/GenBank/DDBJ databases">
        <authorList>
            <person name="Kallberg Y."/>
            <person name="Tangrot J."/>
            <person name="Rosling A."/>
        </authorList>
    </citation>
    <scope>NUCLEOTIDE SEQUENCE</scope>
    <source>
        <strain evidence="1">87-6 pot B 2015</strain>
    </source>
</reference>
<organism evidence="1 2">
    <name type="scientific">Funneliformis mosseae</name>
    <name type="common">Endomycorrhizal fungus</name>
    <name type="synonym">Glomus mosseae</name>
    <dbReference type="NCBI Taxonomy" id="27381"/>
    <lineage>
        <taxon>Eukaryota</taxon>
        <taxon>Fungi</taxon>
        <taxon>Fungi incertae sedis</taxon>
        <taxon>Mucoromycota</taxon>
        <taxon>Glomeromycotina</taxon>
        <taxon>Glomeromycetes</taxon>
        <taxon>Glomerales</taxon>
        <taxon>Glomeraceae</taxon>
        <taxon>Funneliformis</taxon>
    </lineage>
</organism>
<comment type="caution">
    <text evidence="1">The sequence shown here is derived from an EMBL/GenBank/DDBJ whole genome shotgun (WGS) entry which is preliminary data.</text>
</comment>
<dbReference type="EMBL" id="CAJVPP010007072">
    <property type="protein sequence ID" value="CAG8684314.1"/>
    <property type="molecule type" value="Genomic_DNA"/>
</dbReference>
<dbReference type="Proteomes" id="UP000789375">
    <property type="component" value="Unassembled WGS sequence"/>
</dbReference>
<protein>
    <submittedName>
        <fullName evidence="1">8260_t:CDS:1</fullName>
    </submittedName>
</protein>
<feature type="non-terminal residue" evidence="1">
    <location>
        <position position="1"/>
    </location>
</feature>
<name>A0A9N9EQ17_FUNMO</name>
<evidence type="ECO:0000313" key="1">
    <source>
        <dbReference type="EMBL" id="CAG8684314.1"/>
    </source>
</evidence>
<evidence type="ECO:0000313" key="2">
    <source>
        <dbReference type="Proteomes" id="UP000789375"/>
    </source>
</evidence>
<gene>
    <name evidence="1" type="ORF">FMOSSE_LOCUS13054</name>
</gene>
<accession>A0A9N9EQ17</accession>
<sequence>KIAKNQTTTQISVDVDCNPFNSIQFNEPIVNIRSDNESSVCYNSKLRETSEFISTKATMSPGISATSYIEIEKLQELLISRKDDIDDLLKSQSVYAIGIDFQNDSLRPCISC</sequence>